<dbReference type="RefSeq" id="WP_231005041.1">
    <property type="nucleotide sequence ID" value="NZ_JAJNEC010000005.1"/>
</dbReference>
<proteinExistence type="predicted"/>
<keyword evidence="9" id="KW-1185">Reference proteome</keyword>
<evidence type="ECO:0000259" key="7">
    <source>
        <dbReference type="Pfam" id="PF06271"/>
    </source>
</evidence>
<feature type="transmembrane region" description="Helical" evidence="6">
    <location>
        <begin position="70"/>
        <end position="87"/>
    </location>
</feature>
<reference evidence="8 9" key="1">
    <citation type="submission" date="2021-11" db="EMBL/GenBank/DDBJ databases">
        <title>Genomic of Niabella pedocola.</title>
        <authorList>
            <person name="Wu T."/>
        </authorList>
    </citation>
    <scope>NUCLEOTIDE SEQUENCE [LARGE SCALE GENOMIC DNA]</scope>
    <source>
        <strain evidence="8 9">JCM 31011</strain>
    </source>
</reference>
<organism evidence="8 9">
    <name type="scientific">Niabella pedocola</name>
    <dbReference type="NCBI Taxonomy" id="1752077"/>
    <lineage>
        <taxon>Bacteria</taxon>
        <taxon>Pseudomonadati</taxon>
        <taxon>Bacteroidota</taxon>
        <taxon>Chitinophagia</taxon>
        <taxon>Chitinophagales</taxon>
        <taxon>Chitinophagaceae</taxon>
        <taxon>Niabella</taxon>
    </lineage>
</organism>
<sequence length="159" mass="17603">MHQDPTSSGEFSLFENNLLYTRASSGKRLLNLIVDTIVFYMLIFLLAFFMVSVSPEMAPYFLSDDTGFSLIGNLIYLALYALYMGALESGLKGKSLGKYLTRTRAVNIDGTPITARTAFLRGLARAVPFCAFSALGSPCDPWQDRWTKTMVVDEQQSGS</sequence>
<dbReference type="Pfam" id="PF06271">
    <property type="entry name" value="RDD"/>
    <property type="match status" value="1"/>
</dbReference>
<evidence type="ECO:0000256" key="1">
    <source>
        <dbReference type="ARBA" id="ARBA00004651"/>
    </source>
</evidence>
<evidence type="ECO:0000256" key="5">
    <source>
        <dbReference type="ARBA" id="ARBA00023136"/>
    </source>
</evidence>
<evidence type="ECO:0000256" key="4">
    <source>
        <dbReference type="ARBA" id="ARBA00022989"/>
    </source>
</evidence>
<evidence type="ECO:0000256" key="3">
    <source>
        <dbReference type="ARBA" id="ARBA00022692"/>
    </source>
</evidence>
<feature type="transmembrane region" description="Helical" evidence="6">
    <location>
        <begin position="29"/>
        <end position="50"/>
    </location>
</feature>
<feature type="domain" description="RDD" evidence="7">
    <location>
        <begin position="23"/>
        <end position="134"/>
    </location>
</feature>
<protein>
    <submittedName>
        <fullName evidence="8">RDD family protein</fullName>
    </submittedName>
</protein>
<evidence type="ECO:0000256" key="2">
    <source>
        <dbReference type="ARBA" id="ARBA00022475"/>
    </source>
</evidence>
<gene>
    <name evidence="8" type="ORF">LQ567_13490</name>
</gene>
<dbReference type="Proteomes" id="UP001199816">
    <property type="component" value="Unassembled WGS sequence"/>
</dbReference>
<evidence type="ECO:0000256" key="6">
    <source>
        <dbReference type="SAM" id="Phobius"/>
    </source>
</evidence>
<keyword evidence="4 6" id="KW-1133">Transmembrane helix</keyword>
<dbReference type="PANTHER" id="PTHR36115">
    <property type="entry name" value="PROLINE-RICH ANTIGEN HOMOLOG-RELATED"/>
    <property type="match status" value="1"/>
</dbReference>
<dbReference type="EMBL" id="JAJNEC010000005">
    <property type="protein sequence ID" value="MCD2423783.1"/>
    <property type="molecule type" value="Genomic_DNA"/>
</dbReference>
<keyword evidence="5 6" id="KW-0472">Membrane</keyword>
<comment type="caution">
    <text evidence="8">The sequence shown here is derived from an EMBL/GenBank/DDBJ whole genome shotgun (WGS) entry which is preliminary data.</text>
</comment>
<evidence type="ECO:0000313" key="9">
    <source>
        <dbReference type="Proteomes" id="UP001199816"/>
    </source>
</evidence>
<keyword evidence="3 6" id="KW-0812">Transmembrane</keyword>
<keyword evidence="2" id="KW-1003">Cell membrane</keyword>
<comment type="subcellular location">
    <subcellularLocation>
        <location evidence="1">Cell membrane</location>
        <topology evidence="1">Multi-pass membrane protein</topology>
    </subcellularLocation>
</comment>
<dbReference type="InterPro" id="IPR010432">
    <property type="entry name" value="RDD"/>
</dbReference>
<evidence type="ECO:0000313" key="8">
    <source>
        <dbReference type="EMBL" id="MCD2423783.1"/>
    </source>
</evidence>
<dbReference type="PANTHER" id="PTHR36115:SF4">
    <property type="entry name" value="MEMBRANE PROTEIN"/>
    <property type="match status" value="1"/>
</dbReference>
<dbReference type="InterPro" id="IPR051791">
    <property type="entry name" value="Pra-immunoreactive"/>
</dbReference>
<accession>A0ABS8PRS0</accession>
<name>A0ABS8PRS0_9BACT</name>